<dbReference type="EMBL" id="OY731398">
    <property type="protein sequence ID" value="CAJ1859319.1"/>
    <property type="molecule type" value="Genomic_DNA"/>
</dbReference>
<dbReference type="Proteomes" id="UP001189624">
    <property type="component" value="Chromosome 1"/>
</dbReference>
<evidence type="ECO:0000256" key="1">
    <source>
        <dbReference type="SAM" id="MobiDB-lite"/>
    </source>
</evidence>
<keyword evidence="3" id="KW-1185">Reference proteome</keyword>
<sequence>MIVSRDEEEIQDLNYLTKFITSELNEGVDKEEALDFWNVFEPNKIGLIRKLSPTTPEAKLVRPTTYTQTNKVQSRPFHCRSDSNSNPDHDDHRYRRR</sequence>
<dbReference type="AlphaFoldDB" id="A0AA86RWA9"/>
<dbReference type="Gramene" id="rna-AYBTSS11_LOCUS2130">
    <property type="protein sequence ID" value="CAJ1859319.1"/>
    <property type="gene ID" value="gene-AYBTSS11_LOCUS2130"/>
</dbReference>
<organism evidence="2 3">
    <name type="scientific">Sphenostylis stenocarpa</name>
    <dbReference type="NCBI Taxonomy" id="92480"/>
    <lineage>
        <taxon>Eukaryota</taxon>
        <taxon>Viridiplantae</taxon>
        <taxon>Streptophyta</taxon>
        <taxon>Embryophyta</taxon>
        <taxon>Tracheophyta</taxon>
        <taxon>Spermatophyta</taxon>
        <taxon>Magnoliopsida</taxon>
        <taxon>eudicotyledons</taxon>
        <taxon>Gunneridae</taxon>
        <taxon>Pentapetalae</taxon>
        <taxon>rosids</taxon>
        <taxon>fabids</taxon>
        <taxon>Fabales</taxon>
        <taxon>Fabaceae</taxon>
        <taxon>Papilionoideae</taxon>
        <taxon>50 kb inversion clade</taxon>
        <taxon>NPAAA clade</taxon>
        <taxon>indigoferoid/millettioid clade</taxon>
        <taxon>Phaseoleae</taxon>
        <taxon>Sphenostylis</taxon>
    </lineage>
</organism>
<evidence type="ECO:0000313" key="3">
    <source>
        <dbReference type="Proteomes" id="UP001189624"/>
    </source>
</evidence>
<feature type="region of interest" description="Disordered" evidence="1">
    <location>
        <begin position="66"/>
        <end position="97"/>
    </location>
</feature>
<name>A0AA86RWA9_9FABA</name>
<accession>A0AA86RWA9</accession>
<gene>
    <name evidence="2" type="ORF">AYBTSS11_LOCUS2130</name>
</gene>
<reference evidence="2" key="1">
    <citation type="submission" date="2023-10" db="EMBL/GenBank/DDBJ databases">
        <authorList>
            <person name="Domelevo Entfellner J.-B."/>
        </authorList>
    </citation>
    <scope>NUCLEOTIDE SEQUENCE</scope>
</reference>
<proteinExistence type="predicted"/>
<feature type="compositionally biased region" description="Basic and acidic residues" evidence="1">
    <location>
        <begin position="87"/>
        <end position="97"/>
    </location>
</feature>
<evidence type="ECO:0000313" key="2">
    <source>
        <dbReference type="EMBL" id="CAJ1859319.1"/>
    </source>
</evidence>
<protein>
    <submittedName>
        <fullName evidence="2">Uncharacterized protein</fullName>
    </submittedName>
</protein>